<proteinExistence type="predicted"/>
<dbReference type="EMBL" id="MEIA01000488">
    <property type="protein sequence ID" value="OJF10216.1"/>
    <property type="molecule type" value="Genomic_DNA"/>
</dbReference>
<protein>
    <submittedName>
        <fullName evidence="1">Uncharacterized protein</fullName>
    </submittedName>
</protein>
<sequence>MNLYAENDGSFPDESAVEVRYPLTDEQCNGDRDTWPWVPGYILGQCGPNEWDVCVDGARPTGDENGEPLYPCVFRDASEIRTAVAR</sequence>
<evidence type="ECO:0000313" key="1">
    <source>
        <dbReference type="EMBL" id="OJF10216.1"/>
    </source>
</evidence>
<keyword evidence="2" id="KW-1185">Reference proteome</keyword>
<comment type="caution">
    <text evidence="1">The sequence shown here is derived from an EMBL/GenBank/DDBJ whole genome shotgun (WGS) entry which is preliminary data.</text>
</comment>
<gene>
    <name evidence="1" type="ORF">BG844_33215</name>
</gene>
<evidence type="ECO:0000313" key="2">
    <source>
        <dbReference type="Proteomes" id="UP000182486"/>
    </source>
</evidence>
<accession>A0A1K0FBV0</accession>
<dbReference type="Proteomes" id="UP000182486">
    <property type="component" value="Unassembled WGS sequence"/>
</dbReference>
<name>A0A1K0FBV0_9ACTN</name>
<dbReference type="RefSeq" id="WP_071809399.1">
    <property type="nucleotide sequence ID" value="NZ_MEIA01000488.1"/>
</dbReference>
<organism evidence="1 2">
    <name type="scientific">Couchioplanes caeruleus subsp. caeruleus</name>
    <dbReference type="NCBI Taxonomy" id="56427"/>
    <lineage>
        <taxon>Bacteria</taxon>
        <taxon>Bacillati</taxon>
        <taxon>Actinomycetota</taxon>
        <taxon>Actinomycetes</taxon>
        <taxon>Micromonosporales</taxon>
        <taxon>Micromonosporaceae</taxon>
        <taxon>Couchioplanes</taxon>
    </lineage>
</organism>
<dbReference type="AlphaFoldDB" id="A0A1K0FBV0"/>
<reference evidence="1 2" key="1">
    <citation type="submission" date="2016-09" db="EMBL/GenBank/DDBJ databases">
        <title>Couchioplanes caeruleus draft genome sequence.</title>
        <authorList>
            <person name="Sheehan J."/>
            <person name="Caffrey P."/>
        </authorList>
    </citation>
    <scope>NUCLEOTIDE SEQUENCE [LARGE SCALE GENOMIC DNA]</scope>
    <source>
        <strain evidence="1 2">DSM 43634</strain>
    </source>
</reference>